<gene>
    <name evidence="1" type="ORF">H4S07_002863</name>
</gene>
<accession>A0ACC1LKD6</accession>
<keyword evidence="2" id="KW-1185">Reference proteome</keyword>
<sequence>ASKCAKEVLERMDDQSLKCLESDWQTYGVPYLTTMMMELRLKEVFNLNLKLRAANKGTAMLLPLFSLAARYITFDSTGLYEILFKCE</sequence>
<feature type="non-terminal residue" evidence="1">
    <location>
        <position position="1"/>
    </location>
</feature>
<comment type="caution">
    <text evidence="1">The sequence shown here is derived from an EMBL/GenBank/DDBJ whole genome shotgun (WGS) entry which is preliminary data.</text>
</comment>
<evidence type="ECO:0000313" key="2">
    <source>
        <dbReference type="Proteomes" id="UP001140096"/>
    </source>
</evidence>
<protein>
    <submittedName>
        <fullName evidence="1">Uncharacterized protein</fullName>
    </submittedName>
</protein>
<organism evidence="1 2">
    <name type="scientific">Coemansia furcata</name>
    <dbReference type="NCBI Taxonomy" id="417177"/>
    <lineage>
        <taxon>Eukaryota</taxon>
        <taxon>Fungi</taxon>
        <taxon>Fungi incertae sedis</taxon>
        <taxon>Zoopagomycota</taxon>
        <taxon>Kickxellomycotina</taxon>
        <taxon>Kickxellomycetes</taxon>
        <taxon>Kickxellales</taxon>
        <taxon>Kickxellaceae</taxon>
        <taxon>Coemansia</taxon>
    </lineage>
</organism>
<proteinExistence type="predicted"/>
<reference evidence="1" key="1">
    <citation type="submission" date="2022-07" db="EMBL/GenBank/DDBJ databases">
        <title>Phylogenomic reconstructions and comparative analyses of Kickxellomycotina fungi.</title>
        <authorList>
            <person name="Reynolds N.K."/>
            <person name="Stajich J.E."/>
            <person name="Barry K."/>
            <person name="Grigoriev I.V."/>
            <person name="Crous P."/>
            <person name="Smith M.E."/>
        </authorList>
    </citation>
    <scope>NUCLEOTIDE SEQUENCE</scope>
    <source>
        <strain evidence="1">CBS 102833</strain>
    </source>
</reference>
<name>A0ACC1LKD6_9FUNG</name>
<dbReference type="Proteomes" id="UP001140096">
    <property type="component" value="Unassembled WGS sequence"/>
</dbReference>
<evidence type="ECO:0000313" key="1">
    <source>
        <dbReference type="EMBL" id="KAJ2810104.1"/>
    </source>
</evidence>
<dbReference type="EMBL" id="JANBUP010000803">
    <property type="protein sequence ID" value="KAJ2810104.1"/>
    <property type="molecule type" value="Genomic_DNA"/>
</dbReference>